<accession>A0A494YY70</accession>
<dbReference type="Gene3D" id="3.40.91.30">
    <property type="match status" value="1"/>
</dbReference>
<dbReference type="EMBL" id="RBZN01000033">
    <property type="protein sequence ID" value="RKQ15158.1"/>
    <property type="molecule type" value="Genomic_DNA"/>
</dbReference>
<dbReference type="Pfam" id="PF04471">
    <property type="entry name" value="Mrr_cat"/>
    <property type="match status" value="1"/>
</dbReference>
<dbReference type="InterPro" id="IPR007560">
    <property type="entry name" value="Restrct_endonuc_IV_Mrr"/>
</dbReference>
<gene>
    <name evidence="2" type="ORF">D8M03_12455</name>
</gene>
<proteinExistence type="predicted"/>
<evidence type="ECO:0000313" key="3">
    <source>
        <dbReference type="Proteomes" id="UP000272238"/>
    </source>
</evidence>
<name>A0A494YY70_9BACL</name>
<dbReference type="GO" id="GO:0009307">
    <property type="term" value="P:DNA restriction-modification system"/>
    <property type="evidence" value="ECO:0007669"/>
    <property type="project" value="InterPro"/>
</dbReference>
<keyword evidence="3" id="KW-1185">Reference proteome</keyword>
<comment type="caution">
    <text evidence="2">The sequence shown here is derived from an EMBL/GenBank/DDBJ whole genome shotgun (WGS) entry which is preliminary data.</text>
</comment>
<organism evidence="2 3">
    <name type="scientific">Ureibacillus endophyticus</name>
    <dbReference type="NCBI Taxonomy" id="1978490"/>
    <lineage>
        <taxon>Bacteria</taxon>
        <taxon>Bacillati</taxon>
        <taxon>Bacillota</taxon>
        <taxon>Bacilli</taxon>
        <taxon>Bacillales</taxon>
        <taxon>Caryophanaceae</taxon>
        <taxon>Ureibacillus</taxon>
    </lineage>
</organism>
<protein>
    <recommendedName>
        <fullName evidence="1">Restriction endonuclease type IV Mrr domain-containing protein</fullName>
    </recommendedName>
</protein>
<evidence type="ECO:0000259" key="1">
    <source>
        <dbReference type="Pfam" id="PF04471"/>
    </source>
</evidence>
<feature type="domain" description="Restriction endonuclease type IV Mrr" evidence="1">
    <location>
        <begin position="120"/>
        <end position="231"/>
    </location>
</feature>
<reference evidence="2 3" key="1">
    <citation type="journal article" date="2016" name="Antonie Van Leeuwenhoek">
        <title>Lysinibacillus endophyticus sp. nov., an indole-3-acetic acid producing endophytic bacterium isolated from corn root (Zea mays cv. Xinken-5).</title>
        <authorList>
            <person name="Yu J."/>
            <person name="Guan X."/>
            <person name="Liu C."/>
            <person name="Xiang W."/>
            <person name="Yu Z."/>
            <person name="Liu X."/>
            <person name="Wang G."/>
        </authorList>
    </citation>
    <scope>NUCLEOTIDE SEQUENCE [LARGE SCALE GENOMIC DNA]</scope>
    <source>
        <strain evidence="2 3">DSM 100506</strain>
    </source>
</reference>
<evidence type="ECO:0000313" key="2">
    <source>
        <dbReference type="EMBL" id="RKQ15158.1"/>
    </source>
</evidence>
<dbReference type="AlphaFoldDB" id="A0A494YY70"/>
<dbReference type="GO" id="GO:0003677">
    <property type="term" value="F:DNA binding"/>
    <property type="evidence" value="ECO:0007669"/>
    <property type="project" value="InterPro"/>
</dbReference>
<dbReference type="Proteomes" id="UP000272238">
    <property type="component" value="Unassembled WGS sequence"/>
</dbReference>
<dbReference type="GO" id="GO:0004519">
    <property type="term" value="F:endonuclease activity"/>
    <property type="evidence" value="ECO:0007669"/>
    <property type="project" value="InterPro"/>
</dbReference>
<sequence length="362" mass="39941">MRFVGEMIQAAENDSIRNDIYAQAKNYGLNTEKARWIAGFLLEAGLLEEPRYLHLKATSLGKQFVSRLPLFNEVLNIEDETDVDESKEPVVATEPERTLADELFDRLGESSKDPMAFGKASGVAFEESIAETFCYMGFDAKRIGGAGDTDVIIRWKDSEGKNIIAIADGKSKSSGTVSHSDISDVAIDMHKEKNNADYVAIVGASFSGDTIRNHARKKKFALITVEELIEVARSSHALGLSLDEIAYIFQVPDGLSKLDGIMEAKRRQMDIITLVISQFRQEQELLGNLSPRDLYLLLRATTISPTLEELMDVFHILSKHEIGILVLVSKASASENSTYMLAHGKSAVNRLRAIVTAIESGL</sequence>